<dbReference type="Proteomes" id="UP000183567">
    <property type="component" value="Unassembled WGS sequence"/>
</dbReference>
<keyword evidence="2" id="KW-1185">Reference proteome</keyword>
<protein>
    <recommendedName>
        <fullName evidence="3">C2H2-type domain-containing protein</fullName>
    </recommendedName>
</protein>
<organism evidence="1 2">
    <name type="scientific">Rhizopogon vesiculosus</name>
    <dbReference type="NCBI Taxonomy" id="180088"/>
    <lineage>
        <taxon>Eukaryota</taxon>
        <taxon>Fungi</taxon>
        <taxon>Dikarya</taxon>
        <taxon>Basidiomycota</taxon>
        <taxon>Agaricomycotina</taxon>
        <taxon>Agaricomycetes</taxon>
        <taxon>Agaricomycetidae</taxon>
        <taxon>Boletales</taxon>
        <taxon>Suillineae</taxon>
        <taxon>Rhizopogonaceae</taxon>
        <taxon>Rhizopogon</taxon>
    </lineage>
</organism>
<proteinExistence type="predicted"/>
<sequence>MDPELIHVDPRTSLQVEQSGQPAVVYKCKLQGVPCGLHIEGTTSAVSTHLRGHGITGPGNARTSCIWGTCSKTLRRGSMARHILTHLGVKVRCSVCGAVKPRHDIFRAHIKSSELCNLASAEMVDGPEGRVLVPRTWSATHQV</sequence>
<dbReference type="AlphaFoldDB" id="A0A1J8Q7D9"/>
<dbReference type="EMBL" id="LVVM01002818">
    <property type="protein sequence ID" value="OJA15875.1"/>
    <property type="molecule type" value="Genomic_DNA"/>
</dbReference>
<comment type="caution">
    <text evidence="1">The sequence shown here is derived from an EMBL/GenBank/DDBJ whole genome shotgun (WGS) entry which is preliminary data.</text>
</comment>
<evidence type="ECO:0008006" key="3">
    <source>
        <dbReference type="Google" id="ProtNLM"/>
    </source>
</evidence>
<reference evidence="1 2" key="1">
    <citation type="submission" date="2016-03" db="EMBL/GenBank/DDBJ databases">
        <title>Comparative genomics of the ectomycorrhizal sister species Rhizopogon vinicolor and Rhizopogon vesiculosus (Basidiomycota: Boletales) reveals a divergence of the mating type B locus.</title>
        <authorList>
            <person name="Mujic A.B."/>
            <person name="Kuo A."/>
            <person name="Tritt A."/>
            <person name="Lipzen A."/>
            <person name="Chen C."/>
            <person name="Johnson J."/>
            <person name="Sharma A."/>
            <person name="Barry K."/>
            <person name="Grigoriev I.V."/>
            <person name="Spatafora J.W."/>
        </authorList>
    </citation>
    <scope>NUCLEOTIDE SEQUENCE [LARGE SCALE GENOMIC DNA]</scope>
    <source>
        <strain evidence="1 2">AM-OR11-056</strain>
    </source>
</reference>
<accession>A0A1J8Q7D9</accession>
<evidence type="ECO:0000313" key="2">
    <source>
        <dbReference type="Proteomes" id="UP000183567"/>
    </source>
</evidence>
<name>A0A1J8Q7D9_9AGAM</name>
<dbReference type="OrthoDB" id="3437960at2759"/>
<evidence type="ECO:0000313" key="1">
    <source>
        <dbReference type="EMBL" id="OJA15875.1"/>
    </source>
</evidence>
<dbReference type="Gene3D" id="3.30.160.60">
    <property type="entry name" value="Classic Zinc Finger"/>
    <property type="match status" value="1"/>
</dbReference>
<gene>
    <name evidence="1" type="ORF">AZE42_12682</name>
</gene>